<dbReference type="Gene3D" id="1.10.10.10">
    <property type="entry name" value="Winged helix-like DNA-binding domain superfamily/Winged helix DNA-binding domain"/>
    <property type="match status" value="1"/>
</dbReference>
<dbReference type="EMBL" id="CP088295">
    <property type="protein sequence ID" value="UUY04547.1"/>
    <property type="molecule type" value="Genomic_DNA"/>
</dbReference>
<dbReference type="SUPFAM" id="SSF46785">
    <property type="entry name" value="Winged helix' DNA-binding domain"/>
    <property type="match status" value="1"/>
</dbReference>
<dbReference type="InterPro" id="IPR002577">
    <property type="entry name" value="HTH_HxlR"/>
</dbReference>
<keyword evidence="6" id="KW-1185">Reference proteome</keyword>
<gene>
    <name evidence="5" type="ORF">LRS13_03140</name>
</gene>
<evidence type="ECO:0000259" key="4">
    <source>
        <dbReference type="PROSITE" id="PS51118"/>
    </source>
</evidence>
<dbReference type="PROSITE" id="PS51118">
    <property type="entry name" value="HTH_HXLR"/>
    <property type="match status" value="1"/>
</dbReference>
<dbReference type="SUPFAM" id="SSF55718">
    <property type="entry name" value="SCP-like"/>
    <property type="match status" value="2"/>
</dbReference>
<evidence type="ECO:0000256" key="3">
    <source>
        <dbReference type="ARBA" id="ARBA00023163"/>
    </source>
</evidence>
<dbReference type="Gene3D" id="3.30.1050.10">
    <property type="entry name" value="SCP2 sterol-binding domain"/>
    <property type="match status" value="2"/>
</dbReference>
<name>A0ABY5PIS6_9ACTN</name>
<protein>
    <submittedName>
        <fullName evidence="5">SCP2 sterol-binding domain-containing protein</fullName>
    </submittedName>
</protein>
<dbReference type="InterPro" id="IPR036390">
    <property type="entry name" value="WH_DNA-bd_sf"/>
</dbReference>
<dbReference type="Proteomes" id="UP001058860">
    <property type="component" value="Chromosome"/>
</dbReference>
<keyword evidence="1" id="KW-0805">Transcription regulation</keyword>
<organism evidence="5 6">
    <name type="scientific">Svornostia abyssi</name>
    <dbReference type="NCBI Taxonomy" id="2898438"/>
    <lineage>
        <taxon>Bacteria</taxon>
        <taxon>Bacillati</taxon>
        <taxon>Actinomycetota</taxon>
        <taxon>Thermoleophilia</taxon>
        <taxon>Solirubrobacterales</taxon>
        <taxon>Baekduiaceae</taxon>
        <taxon>Svornostia</taxon>
    </lineage>
</organism>
<evidence type="ECO:0000256" key="2">
    <source>
        <dbReference type="ARBA" id="ARBA00023125"/>
    </source>
</evidence>
<sequence length="331" mass="34963">MSTRSYDQYCGAARALDVVGERWALLVVRDLLLGPKRYTDLQAGLPGIGPNVLSARLRGLLDAGVVERKALPPPSAATVYELTPLGEELRPVVRELVRWGRNLLGDPPPGEQLRLGWLVVALEASFRPELAQGLNESYEYRIDGEVFHVDIEDGTIAAREGEAADPSFVVVSDVETFLAVASQQLSPEEAVAPGRMTLSGDLEAGRRSVAILGVPVDASGDATGGLLGTVRASFAASHAAGVRGTLMFVVDGRAIHLRFTDQDLDVGEGEIPDPDVTVTCDLDTFLAMGTGRDHPVTALQEGRIKVDGDATMAMMLAAAQGGGLAARTTAP</sequence>
<dbReference type="Pfam" id="PF02036">
    <property type="entry name" value="SCP2"/>
    <property type="match status" value="2"/>
</dbReference>
<dbReference type="InterPro" id="IPR036527">
    <property type="entry name" value="SCP2_sterol-bd_dom_sf"/>
</dbReference>
<dbReference type="RefSeq" id="WP_353865026.1">
    <property type="nucleotide sequence ID" value="NZ_CP088295.1"/>
</dbReference>
<evidence type="ECO:0000313" key="6">
    <source>
        <dbReference type="Proteomes" id="UP001058860"/>
    </source>
</evidence>
<dbReference type="InterPro" id="IPR003033">
    <property type="entry name" value="SCP2_sterol-bd_dom"/>
</dbReference>
<accession>A0ABY5PIS6</accession>
<evidence type="ECO:0000313" key="5">
    <source>
        <dbReference type="EMBL" id="UUY04547.1"/>
    </source>
</evidence>
<keyword evidence="2" id="KW-0238">DNA-binding</keyword>
<proteinExistence type="predicted"/>
<dbReference type="Pfam" id="PF01638">
    <property type="entry name" value="HxlR"/>
    <property type="match status" value="1"/>
</dbReference>
<evidence type="ECO:0000256" key="1">
    <source>
        <dbReference type="ARBA" id="ARBA00023015"/>
    </source>
</evidence>
<keyword evidence="3" id="KW-0804">Transcription</keyword>
<reference evidence="6" key="1">
    <citation type="submission" date="2021-11" db="EMBL/GenBank/DDBJ databases">
        <title>Cultivation dependent microbiological survey of springs from the worlds oldest radium mine currently devoted to the extraction of radon-saturated water.</title>
        <authorList>
            <person name="Kapinusova G."/>
            <person name="Smrhova T."/>
            <person name="Strejcek M."/>
            <person name="Suman J."/>
            <person name="Jani K."/>
            <person name="Pajer P."/>
            <person name="Uhlik O."/>
        </authorList>
    </citation>
    <scope>NUCLEOTIDE SEQUENCE [LARGE SCALE GENOMIC DNA]</scope>
    <source>
        <strain evidence="6">J379</strain>
    </source>
</reference>
<dbReference type="PANTHER" id="PTHR33204">
    <property type="entry name" value="TRANSCRIPTIONAL REGULATOR, MARR FAMILY"/>
    <property type="match status" value="1"/>
</dbReference>
<feature type="domain" description="HTH hxlR-type" evidence="4">
    <location>
        <begin position="10"/>
        <end position="108"/>
    </location>
</feature>
<dbReference type="PANTHER" id="PTHR33204:SF18">
    <property type="entry name" value="TRANSCRIPTIONAL REGULATORY PROTEIN"/>
    <property type="match status" value="1"/>
</dbReference>
<dbReference type="InterPro" id="IPR036388">
    <property type="entry name" value="WH-like_DNA-bd_sf"/>
</dbReference>